<gene>
    <name evidence="8" type="primary">fliD</name>
    <name evidence="8" type="ORF">ACFQ3F_13400</name>
</gene>
<keyword evidence="5" id="KW-0964">Secreted</keyword>
<reference evidence="9" key="1">
    <citation type="journal article" date="2019" name="Int. J. Syst. Evol. Microbiol.">
        <title>The Global Catalogue of Microorganisms (GCM) 10K type strain sequencing project: providing services to taxonomists for standard genome sequencing and annotation.</title>
        <authorList>
            <consortium name="The Broad Institute Genomics Platform"/>
            <consortium name="The Broad Institute Genome Sequencing Center for Infectious Disease"/>
            <person name="Wu L."/>
            <person name="Ma J."/>
        </authorList>
    </citation>
    <scope>NUCLEOTIDE SEQUENCE [LARGE SCALE GENOMIC DNA]</scope>
    <source>
        <strain evidence="9">CCUG 52478</strain>
    </source>
</reference>
<dbReference type="Proteomes" id="UP001597229">
    <property type="component" value="Unassembled WGS sequence"/>
</dbReference>
<keyword evidence="8" id="KW-0966">Cell projection</keyword>
<evidence type="ECO:0000313" key="8">
    <source>
        <dbReference type="EMBL" id="MFD1248790.1"/>
    </source>
</evidence>
<name>A0ABW3W2J4_9ACTN</name>
<organism evidence="8 9">
    <name type="scientific">Nocardioides ginsengisoli</name>
    <dbReference type="NCBI Taxonomy" id="363868"/>
    <lineage>
        <taxon>Bacteria</taxon>
        <taxon>Bacillati</taxon>
        <taxon>Actinomycetota</taxon>
        <taxon>Actinomycetes</taxon>
        <taxon>Propionibacteriales</taxon>
        <taxon>Nocardioidaceae</taxon>
        <taxon>Nocardioides</taxon>
    </lineage>
</organism>
<protein>
    <recommendedName>
        <fullName evidence="5">Flagellar hook-associated protein 2</fullName>
        <shortName evidence="5">HAP2</shortName>
    </recommendedName>
    <alternativeName>
        <fullName evidence="5">Flagellar cap protein</fullName>
    </alternativeName>
</protein>
<comment type="subcellular location">
    <subcellularLocation>
        <location evidence="5">Secreted</location>
    </subcellularLocation>
    <subcellularLocation>
        <location evidence="5">Bacterial flagellum</location>
    </subcellularLocation>
</comment>
<feature type="coiled-coil region" evidence="5">
    <location>
        <begin position="401"/>
        <end position="428"/>
    </location>
</feature>
<feature type="domain" description="Flagellar hook-associated protein 2 C-terminal" evidence="7">
    <location>
        <begin position="213"/>
        <end position="426"/>
    </location>
</feature>
<dbReference type="InterPro" id="IPR003481">
    <property type="entry name" value="FliD_N"/>
</dbReference>
<dbReference type="Pfam" id="PF07195">
    <property type="entry name" value="FliD_C"/>
    <property type="match status" value="1"/>
</dbReference>
<keyword evidence="8" id="KW-0969">Cilium</keyword>
<keyword evidence="9" id="KW-1185">Reference proteome</keyword>
<accession>A0ABW3W2J4</accession>
<dbReference type="EMBL" id="JBHTLX010000017">
    <property type="protein sequence ID" value="MFD1248790.1"/>
    <property type="molecule type" value="Genomic_DNA"/>
</dbReference>
<dbReference type="Pfam" id="PF02465">
    <property type="entry name" value="FliD_N"/>
    <property type="match status" value="1"/>
</dbReference>
<dbReference type="PANTHER" id="PTHR30288:SF0">
    <property type="entry name" value="FLAGELLAR HOOK-ASSOCIATED PROTEIN 2"/>
    <property type="match status" value="1"/>
</dbReference>
<keyword evidence="4 5" id="KW-0975">Bacterial flagellum</keyword>
<dbReference type="RefSeq" id="WP_367919157.1">
    <property type="nucleotide sequence ID" value="NZ_BAABAC010000020.1"/>
</dbReference>
<dbReference type="InterPro" id="IPR010809">
    <property type="entry name" value="FliD_C"/>
</dbReference>
<dbReference type="InterPro" id="IPR040026">
    <property type="entry name" value="FliD"/>
</dbReference>
<evidence type="ECO:0000256" key="2">
    <source>
        <dbReference type="ARBA" id="ARBA00011255"/>
    </source>
</evidence>
<evidence type="ECO:0000256" key="3">
    <source>
        <dbReference type="ARBA" id="ARBA00023054"/>
    </source>
</evidence>
<evidence type="ECO:0000313" key="9">
    <source>
        <dbReference type="Proteomes" id="UP001597229"/>
    </source>
</evidence>
<feature type="domain" description="Flagellar hook-associated protein 2 N-terminal" evidence="6">
    <location>
        <begin position="12"/>
        <end position="108"/>
    </location>
</feature>
<keyword evidence="8" id="KW-0282">Flagellum</keyword>
<dbReference type="PANTHER" id="PTHR30288">
    <property type="entry name" value="FLAGELLAR CAP/ASSEMBLY PROTEIN FLID"/>
    <property type="match status" value="1"/>
</dbReference>
<comment type="function">
    <text evidence="5">Required for morphogenesis and for the elongation of the flagellar filament by facilitating polymerization of the flagellin monomers at the tip of growing filament. Forms a capping structure, which prevents flagellin subunits (transported through the central channel of the flagellum) from leaking out without polymerization at the distal end.</text>
</comment>
<comment type="similarity">
    <text evidence="1 5">Belongs to the FliD family.</text>
</comment>
<evidence type="ECO:0000256" key="1">
    <source>
        <dbReference type="ARBA" id="ARBA00009764"/>
    </source>
</evidence>
<evidence type="ECO:0000259" key="6">
    <source>
        <dbReference type="Pfam" id="PF02465"/>
    </source>
</evidence>
<comment type="subunit">
    <text evidence="2 5">Homopentamer.</text>
</comment>
<evidence type="ECO:0000256" key="4">
    <source>
        <dbReference type="ARBA" id="ARBA00023143"/>
    </source>
</evidence>
<sequence>MAATSSIGGLASGLNTADIINQLMQLEALPQTKLKTQVSTEQSRLSALQKLNNTLQTLAASTKGLQSTTSGAWATLAATSSNAAVAVTATSAATPADLSITIGQTALTHRLSFADAHARTDVVTGASTNVLLKRAGQADVQIDTAHGTLDELATAINAAGAGVRATLVRTGAAGGTDQYRLLVESTATGDAQTFDLTDSAGASLLGGSAVRAGRDASIEIGGITATSTSNTFTGVVPGVTITLGAAATGTAEISISRDAATRSASVKSMVDDVNALIVTIGGLTSTSTTGKGVLAGDGTLRQVASSLQNAVYPTDNTTLATYGIQTDRYGKLTFDATKFATAYAADPAATMAAITGPHGFASRMQKAAEAASDKYEGVVSQAITSRTANVDRLNDGIARWDDRLELRRAALERQYTALETALSQLQGQSSWLSSQLTALSNQTSS</sequence>
<evidence type="ECO:0000256" key="5">
    <source>
        <dbReference type="RuleBase" id="RU362066"/>
    </source>
</evidence>
<evidence type="ECO:0000259" key="7">
    <source>
        <dbReference type="Pfam" id="PF07195"/>
    </source>
</evidence>
<proteinExistence type="inferred from homology"/>
<comment type="caution">
    <text evidence="8">The sequence shown here is derived from an EMBL/GenBank/DDBJ whole genome shotgun (WGS) entry which is preliminary data.</text>
</comment>
<keyword evidence="3 5" id="KW-0175">Coiled coil</keyword>